<dbReference type="PROSITE" id="PS50011">
    <property type="entry name" value="PROTEIN_KINASE_DOM"/>
    <property type="match status" value="1"/>
</dbReference>
<evidence type="ECO:0000256" key="16">
    <source>
        <dbReference type="ARBA" id="ARBA00023212"/>
    </source>
</evidence>
<evidence type="ECO:0000256" key="20">
    <source>
        <dbReference type="ARBA" id="ARBA00048679"/>
    </source>
</evidence>
<keyword evidence="16" id="KW-0206">Cytoskeleton</keyword>
<dbReference type="PANTHER" id="PTHR46256:SF3">
    <property type="entry name" value="MYOSIN MOTOR DOMAIN-CONTAINING PROTEIN"/>
    <property type="match status" value="1"/>
</dbReference>
<feature type="region of interest" description="Disordered" evidence="24">
    <location>
        <begin position="1416"/>
        <end position="1438"/>
    </location>
</feature>
<evidence type="ECO:0000256" key="13">
    <source>
        <dbReference type="ARBA" id="ARBA00023123"/>
    </source>
</evidence>
<feature type="compositionally biased region" description="Low complexity" evidence="24">
    <location>
        <begin position="1142"/>
        <end position="1172"/>
    </location>
</feature>
<evidence type="ECO:0000256" key="6">
    <source>
        <dbReference type="ARBA" id="ARBA00022527"/>
    </source>
</evidence>
<dbReference type="GO" id="GO:0007601">
    <property type="term" value="P:visual perception"/>
    <property type="evidence" value="ECO:0007669"/>
    <property type="project" value="UniProtKB-KW"/>
</dbReference>
<comment type="similarity">
    <text evidence="21">Belongs to the TRAFAC class myosin-kinesin ATPase superfamily. Myosin family.</text>
</comment>
<keyword evidence="23" id="KW-0175">Coiled coil</keyword>
<dbReference type="GO" id="GO:0030832">
    <property type="term" value="P:regulation of actin filament length"/>
    <property type="evidence" value="ECO:0007669"/>
    <property type="project" value="TreeGrafter"/>
</dbReference>
<dbReference type="eggNOG" id="KOG4229">
    <property type="taxonomic scope" value="Eukaryota"/>
</dbReference>
<dbReference type="PROSITE" id="PS51456">
    <property type="entry name" value="MYOSIN_MOTOR"/>
    <property type="match status" value="1"/>
</dbReference>
<keyword evidence="13 21" id="KW-0518">Myosin</keyword>
<keyword evidence="6" id="KW-0723">Serine/threonine-protein kinase</keyword>
<dbReference type="eggNOG" id="KOG0587">
    <property type="taxonomic scope" value="Eukaryota"/>
</dbReference>
<keyword evidence="18" id="KW-0844">Vision</keyword>
<keyword evidence="5" id="KW-0963">Cytoplasm</keyword>
<dbReference type="Pfam" id="PF00063">
    <property type="entry name" value="Myosin_head"/>
    <property type="match status" value="1"/>
</dbReference>
<comment type="subcellular location">
    <subcellularLocation>
        <location evidence="2">Cell projection</location>
    </subcellularLocation>
    <subcellularLocation>
        <location evidence="1">Cytoplasm</location>
        <location evidence="1">Cytoskeleton</location>
    </subcellularLocation>
</comment>
<dbReference type="HOGENOM" id="CLU_000192_10_2_1"/>
<dbReference type="Gene3D" id="1.10.510.10">
    <property type="entry name" value="Transferase(Phosphotransferase) domain 1"/>
    <property type="match status" value="1"/>
</dbReference>
<name>T1KA44_TETUR</name>
<dbReference type="GO" id="GO:0016459">
    <property type="term" value="C:myosin complex"/>
    <property type="evidence" value="ECO:0007669"/>
    <property type="project" value="UniProtKB-KW"/>
</dbReference>
<evidence type="ECO:0000313" key="28">
    <source>
        <dbReference type="Proteomes" id="UP000015104"/>
    </source>
</evidence>
<feature type="compositionally biased region" description="Polar residues" evidence="24">
    <location>
        <begin position="1425"/>
        <end position="1437"/>
    </location>
</feature>
<evidence type="ECO:0000256" key="3">
    <source>
        <dbReference type="ARBA" id="ARBA00006998"/>
    </source>
</evidence>
<evidence type="ECO:0000256" key="10">
    <source>
        <dbReference type="ARBA" id="ARBA00022741"/>
    </source>
</evidence>
<evidence type="ECO:0000256" key="15">
    <source>
        <dbReference type="ARBA" id="ARBA00023203"/>
    </source>
</evidence>
<evidence type="ECO:0000256" key="23">
    <source>
        <dbReference type="SAM" id="Coils"/>
    </source>
</evidence>
<dbReference type="Pfam" id="PF00612">
    <property type="entry name" value="IQ"/>
    <property type="match status" value="2"/>
</dbReference>
<proteinExistence type="inferred from homology"/>
<dbReference type="Gene3D" id="3.40.850.10">
    <property type="entry name" value="Kinesin motor domain"/>
    <property type="match status" value="1"/>
</dbReference>
<dbReference type="Pfam" id="PF00069">
    <property type="entry name" value="Pkinase"/>
    <property type="match status" value="1"/>
</dbReference>
<dbReference type="Proteomes" id="UP000015104">
    <property type="component" value="Unassembled WGS sequence"/>
</dbReference>
<keyword evidence="8" id="KW-0808">Transferase</keyword>
<dbReference type="CDD" id="cd06608">
    <property type="entry name" value="STKc_myosinIII_N_like"/>
    <property type="match status" value="1"/>
</dbReference>
<dbReference type="PROSITE" id="PS00107">
    <property type="entry name" value="PROTEIN_KINASE_ATP"/>
    <property type="match status" value="1"/>
</dbReference>
<reference evidence="27" key="2">
    <citation type="submission" date="2015-06" db="UniProtKB">
        <authorList>
            <consortium name="EnsemblMetazoa"/>
        </authorList>
    </citation>
    <scope>IDENTIFICATION</scope>
</reference>
<evidence type="ECO:0000256" key="12">
    <source>
        <dbReference type="ARBA" id="ARBA00022840"/>
    </source>
</evidence>
<dbReference type="STRING" id="32264.T1KA44"/>
<comment type="similarity">
    <text evidence="3">In the C-terminal section; belongs to the TRAFAC class myosin-kinesin ATPase superfamily. Myosin family.</text>
</comment>
<keyword evidence="28" id="KW-1185">Reference proteome</keyword>
<feature type="binding site" evidence="21">
    <location>
        <begin position="435"/>
        <end position="442"/>
    </location>
    <ligand>
        <name>ATP</name>
        <dbReference type="ChEBI" id="CHEBI:30616"/>
    </ligand>
</feature>
<evidence type="ECO:0000256" key="9">
    <source>
        <dbReference type="ARBA" id="ARBA00022737"/>
    </source>
</evidence>
<sequence length="1532" mass="175858">MVDYYEDLSKSINFGSLTDPTTKYELIHVIGEGTYGEVFEAKDRETGRKVAIKIMENISDNIEEVEEEYLILTNQSLHPNIPSFYGLYLKLGNRREEDQLWFVLELCSGGSVTDLVQGLCKKGEKLPERIIAYILRETIDALNYLHQSHIMHRDVKGHNILLTEEGVIKLIDFGVSSHLNNSQGKRNTSVGTPYWMAPEVIACERQLEYAYDVRCDVWSLGITAIELADGEPPLAQLHPMRALFHIPRNPPPKLKKPSCWSEIFNDFIAECLVKDYEQRPQMCELLLHPFIAQVDRKHDEVPMELRNLMYKVRGCGYPKRVPEVTTKHGKLKVDRRSEPLAIIHDDLASLENLNQDIVINHLFERFKEGQIYTYIGDILVAVNPFRPLGIYDEKHSFMYRNKAKNENPPHVYALADSAYHQMLHHRRNQCIVISGESGAGKTESANFLLKHLVFLGKALNRNLEDKILEINRIMEAFGNAKTGINDNSSRFGKFLDVTFTKTGKVTGAKLYVYLLERSRVVWQQNGERNYHIFYYMYDGLAEEGRINDYFLHVHTDCRSHRFLGGNQHDANSIMRNVASFRAVKQSFQLLGFRAKDTDSILAILAAILHLGDIRFEEAEETHNSNKCKLTNPSIIPIVGQLLRIDANSLVTALTRNTVVTRGESIIKNHSVQEAETTRDAMAKAIYGRLFDWIVNQINRLLSPGRMVYGEPLAVGLLDIFGFENFRTNSFEQLCINIANEQMQYYFNQHIFRWEQQEYISEGIDVELIQFYDNKPVLDMFLGRPLGMLVLLDEETHFPNATDASLIEKFHSNIKSSFYLKPKSNALQFTVMHYAGKVTYDARNFLEKNRNYVPLEVIQLLRQSSVPIVKALFACPLTKTGHLYIGSEIDSSSSNDTPNKIDGLSNGKNGFDYDRNGLVSQTRTQQTVATYFRFSLMDLLHKLTNGAPHFVRCIKPNDSKLAMTLSREKIAEQLAYTGIMETIKIRQMGFSHRIPFAEFLRRYSFLVFSFEEKVVADRETCRLLLVRLGLDGWALGKTKVFLKYYHIEYLSRVYDEVVQKIIRVQAFARRWLAKKRAEKERWNVARSILIMQKYARGWLARKRMMEAKSKPNYGNNDGSSISPTSTPNQAKRARSYEANMMISSSSSTSSSSPLVHQHSNPNQSHNQQQQQHQRNGRCPYWQSPDKAAVLIQKYVRGYLTRKKVKPHLDENRRVIPAPIVPPHQRQIFANAKDYSKYNNHHGQYHHHLHQQQHLQQQKQEQLLSSKGNHFVAERMKMYQASVGVNNNQPSHQIWSRNQNVHNQLHSTRPQCLNIGPMTPNGKNEQRSTDNNDQYPAHFLLSSKIGIDYDFNQPQAEIISVGKFLSEDYMLQQRLEHHEKENLISSKWWDLIKQTSGDILHDEKSGLASERYNKVKSNEPNEVISPKSVTSPSEANNAGSGKKVLVEVESWFQRCGGGQPYNISPETGSASDQGPYQFRKILKPTSTGTNKSDGSMRKASATEEFPFDFRKLLRRTEHAPTDTLKRCKGIMSPQ</sequence>
<dbReference type="PRINTS" id="PR00193">
    <property type="entry name" value="MYOSINHEAVY"/>
</dbReference>
<dbReference type="InterPro" id="IPR001609">
    <property type="entry name" value="Myosin_head_motor_dom-like"/>
</dbReference>
<organism evidence="27 28">
    <name type="scientific">Tetranychus urticae</name>
    <name type="common">Two-spotted spider mite</name>
    <dbReference type="NCBI Taxonomy" id="32264"/>
    <lineage>
        <taxon>Eukaryota</taxon>
        <taxon>Metazoa</taxon>
        <taxon>Ecdysozoa</taxon>
        <taxon>Arthropoda</taxon>
        <taxon>Chelicerata</taxon>
        <taxon>Arachnida</taxon>
        <taxon>Acari</taxon>
        <taxon>Acariformes</taxon>
        <taxon>Trombidiformes</taxon>
        <taxon>Prostigmata</taxon>
        <taxon>Eleutherengona</taxon>
        <taxon>Raphignathae</taxon>
        <taxon>Tetranychoidea</taxon>
        <taxon>Tetranychidae</taxon>
        <taxon>Tetranychus</taxon>
    </lineage>
</organism>
<keyword evidence="15 21" id="KW-0009">Actin-binding</keyword>
<evidence type="ECO:0000256" key="5">
    <source>
        <dbReference type="ARBA" id="ARBA00022490"/>
    </source>
</evidence>
<evidence type="ECO:0000256" key="11">
    <source>
        <dbReference type="ARBA" id="ARBA00022777"/>
    </source>
</evidence>
<dbReference type="Gene3D" id="1.20.5.4820">
    <property type="match status" value="1"/>
</dbReference>
<evidence type="ECO:0000256" key="17">
    <source>
        <dbReference type="ARBA" id="ARBA00023273"/>
    </source>
</evidence>
<dbReference type="PROSITE" id="PS50096">
    <property type="entry name" value="IQ"/>
    <property type="match status" value="2"/>
</dbReference>
<dbReference type="GO" id="GO:0042995">
    <property type="term" value="C:cell projection"/>
    <property type="evidence" value="ECO:0007669"/>
    <property type="project" value="UniProtKB-SubCell"/>
</dbReference>
<dbReference type="InterPro" id="IPR000048">
    <property type="entry name" value="IQ_motif_EF-hand-BS"/>
</dbReference>
<dbReference type="SUPFAM" id="SSF56112">
    <property type="entry name" value="Protein kinase-like (PK-like)"/>
    <property type="match status" value="1"/>
</dbReference>
<evidence type="ECO:0000256" key="7">
    <source>
        <dbReference type="ARBA" id="ARBA00022606"/>
    </source>
</evidence>
<feature type="coiled-coil region" evidence="23">
    <location>
        <begin position="48"/>
        <end position="75"/>
    </location>
</feature>
<feature type="region of interest" description="Disordered" evidence="24">
    <location>
        <begin position="1108"/>
        <end position="1180"/>
    </location>
</feature>
<accession>T1KA44</accession>
<dbReference type="InterPro" id="IPR017441">
    <property type="entry name" value="Protein_kinase_ATP_BS"/>
</dbReference>
<keyword evidence="9" id="KW-0677">Repeat</keyword>
<evidence type="ECO:0000256" key="14">
    <source>
        <dbReference type="ARBA" id="ARBA00023175"/>
    </source>
</evidence>
<dbReference type="GO" id="GO:0000146">
    <property type="term" value="F:microfilament motor activity"/>
    <property type="evidence" value="ECO:0007669"/>
    <property type="project" value="TreeGrafter"/>
</dbReference>
<dbReference type="InterPro" id="IPR008271">
    <property type="entry name" value="Ser/Thr_kinase_AS"/>
</dbReference>
<feature type="compositionally biased region" description="Polar residues" evidence="24">
    <location>
        <begin position="1111"/>
        <end position="1128"/>
    </location>
</feature>
<dbReference type="SMART" id="SM00220">
    <property type="entry name" value="S_TKc"/>
    <property type="match status" value="1"/>
</dbReference>
<feature type="region of interest" description="Actin-binding" evidence="21">
    <location>
        <begin position="935"/>
        <end position="957"/>
    </location>
</feature>
<dbReference type="InterPro" id="IPR027417">
    <property type="entry name" value="P-loop_NTPase"/>
</dbReference>
<keyword evidence="17" id="KW-0966">Cell projection</keyword>
<feature type="binding site" evidence="22">
    <location>
        <position position="53"/>
    </location>
    <ligand>
        <name>ATP</name>
        <dbReference type="ChEBI" id="CHEBI:30616"/>
    </ligand>
</feature>
<evidence type="ECO:0000259" key="26">
    <source>
        <dbReference type="PROSITE" id="PS51456"/>
    </source>
</evidence>
<dbReference type="GO" id="GO:0003779">
    <property type="term" value="F:actin binding"/>
    <property type="evidence" value="ECO:0007669"/>
    <property type="project" value="UniProtKB-KW"/>
</dbReference>
<evidence type="ECO:0000256" key="21">
    <source>
        <dbReference type="PROSITE-ProRule" id="PRU00782"/>
    </source>
</evidence>
<dbReference type="SMART" id="SM00242">
    <property type="entry name" value="MYSc"/>
    <property type="match status" value="1"/>
</dbReference>
<dbReference type="InterPro" id="IPR000719">
    <property type="entry name" value="Prot_kinase_dom"/>
</dbReference>
<evidence type="ECO:0000259" key="25">
    <source>
        <dbReference type="PROSITE" id="PS50011"/>
    </source>
</evidence>
<dbReference type="InterPro" id="IPR052409">
    <property type="entry name" value="Myosin-III_kinase_activity"/>
</dbReference>
<comment type="catalytic activity">
    <reaction evidence="20">
        <text>L-seryl-[protein] + ATP = O-phospho-L-seryl-[protein] + ADP + H(+)</text>
        <dbReference type="Rhea" id="RHEA:17989"/>
        <dbReference type="Rhea" id="RHEA-COMP:9863"/>
        <dbReference type="Rhea" id="RHEA-COMP:11604"/>
        <dbReference type="ChEBI" id="CHEBI:15378"/>
        <dbReference type="ChEBI" id="CHEBI:29999"/>
        <dbReference type="ChEBI" id="CHEBI:30616"/>
        <dbReference type="ChEBI" id="CHEBI:83421"/>
        <dbReference type="ChEBI" id="CHEBI:456216"/>
        <dbReference type="EC" id="2.7.11.1"/>
    </reaction>
</comment>
<dbReference type="EMBL" id="CAEY01001894">
    <property type="status" value="NOT_ANNOTATED_CDS"/>
    <property type="molecule type" value="Genomic_DNA"/>
</dbReference>
<dbReference type="SUPFAM" id="SSF52540">
    <property type="entry name" value="P-loop containing nucleoside triphosphate hydrolases"/>
    <property type="match status" value="1"/>
</dbReference>
<comment type="catalytic activity">
    <reaction evidence="19">
        <text>L-threonyl-[protein] + ATP = O-phospho-L-threonyl-[protein] + ADP + H(+)</text>
        <dbReference type="Rhea" id="RHEA:46608"/>
        <dbReference type="Rhea" id="RHEA-COMP:11060"/>
        <dbReference type="Rhea" id="RHEA-COMP:11605"/>
        <dbReference type="ChEBI" id="CHEBI:15378"/>
        <dbReference type="ChEBI" id="CHEBI:30013"/>
        <dbReference type="ChEBI" id="CHEBI:30616"/>
        <dbReference type="ChEBI" id="CHEBI:61977"/>
        <dbReference type="ChEBI" id="CHEBI:456216"/>
        <dbReference type="EC" id="2.7.11.1"/>
    </reaction>
</comment>
<dbReference type="EnsemblMetazoa" id="tetur07g07210.1">
    <property type="protein sequence ID" value="tetur07g07210.1"/>
    <property type="gene ID" value="tetur07g07210"/>
</dbReference>
<keyword evidence="10 21" id="KW-0547">Nucleotide-binding</keyword>
<dbReference type="SMART" id="SM00015">
    <property type="entry name" value="IQ"/>
    <property type="match status" value="3"/>
</dbReference>
<feature type="domain" description="Myosin motor" evidence="26">
    <location>
        <begin position="342"/>
        <end position="1054"/>
    </location>
</feature>
<dbReference type="GO" id="GO:0005524">
    <property type="term" value="F:ATP binding"/>
    <property type="evidence" value="ECO:0007669"/>
    <property type="project" value="UniProtKB-UniRule"/>
</dbReference>
<dbReference type="InterPro" id="IPR011009">
    <property type="entry name" value="Kinase-like_dom_sf"/>
</dbReference>
<keyword evidence="12 21" id="KW-0067">ATP-binding</keyword>
<evidence type="ECO:0000256" key="24">
    <source>
        <dbReference type="SAM" id="MobiDB-lite"/>
    </source>
</evidence>
<dbReference type="CDD" id="cd01379">
    <property type="entry name" value="MYSc_Myo3"/>
    <property type="match status" value="1"/>
</dbReference>
<dbReference type="Gene3D" id="1.20.5.190">
    <property type="match status" value="1"/>
</dbReference>
<evidence type="ECO:0000256" key="4">
    <source>
        <dbReference type="ARBA" id="ARBA00012513"/>
    </source>
</evidence>
<dbReference type="GO" id="GO:0004674">
    <property type="term" value="F:protein serine/threonine kinase activity"/>
    <property type="evidence" value="ECO:0007669"/>
    <property type="project" value="UniProtKB-KW"/>
</dbReference>
<dbReference type="FunFam" id="1.10.510.10:FF:000421">
    <property type="entry name" value="Serine/threonine-protein kinase PAK 6"/>
    <property type="match status" value="1"/>
</dbReference>
<evidence type="ECO:0000256" key="2">
    <source>
        <dbReference type="ARBA" id="ARBA00004316"/>
    </source>
</evidence>
<keyword evidence="14 21" id="KW-0505">Motor protein</keyword>
<keyword evidence="11" id="KW-0418">Kinase</keyword>
<evidence type="ECO:0000256" key="19">
    <source>
        <dbReference type="ARBA" id="ARBA00047899"/>
    </source>
</evidence>
<reference evidence="28" key="1">
    <citation type="submission" date="2011-08" db="EMBL/GenBank/DDBJ databases">
        <authorList>
            <person name="Rombauts S."/>
        </authorList>
    </citation>
    <scope>NUCLEOTIDE SEQUENCE</scope>
    <source>
        <strain evidence="28">London</strain>
    </source>
</reference>
<dbReference type="PROSITE" id="PS00108">
    <property type="entry name" value="PROTEIN_KINASE_ST"/>
    <property type="match status" value="1"/>
</dbReference>
<dbReference type="InterPro" id="IPR036083">
    <property type="entry name" value="MYSc_Myo3"/>
</dbReference>
<dbReference type="InterPro" id="IPR036961">
    <property type="entry name" value="Kinesin_motor_dom_sf"/>
</dbReference>
<evidence type="ECO:0000313" key="27">
    <source>
        <dbReference type="EnsemblMetazoa" id="tetur07g07210.1"/>
    </source>
</evidence>
<protein>
    <recommendedName>
        <fullName evidence="4">non-specific serine/threonine protein kinase</fullName>
        <ecNumber evidence="4">2.7.11.1</ecNumber>
    </recommendedName>
</protein>
<evidence type="ECO:0000256" key="22">
    <source>
        <dbReference type="PROSITE-ProRule" id="PRU10141"/>
    </source>
</evidence>
<evidence type="ECO:0000256" key="1">
    <source>
        <dbReference type="ARBA" id="ARBA00004245"/>
    </source>
</evidence>
<feature type="domain" description="Protein kinase" evidence="25">
    <location>
        <begin position="24"/>
        <end position="291"/>
    </location>
</feature>
<dbReference type="GO" id="GO:0005737">
    <property type="term" value="C:cytoplasm"/>
    <property type="evidence" value="ECO:0007669"/>
    <property type="project" value="UniProtKB-ARBA"/>
</dbReference>
<evidence type="ECO:0000256" key="8">
    <source>
        <dbReference type="ARBA" id="ARBA00022679"/>
    </source>
</evidence>
<evidence type="ECO:0000256" key="18">
    <source>
        <dbReference type="ARBA" id="ARBA00023305"/>
    </source>
</evidence>
<dbReference type="PANTHER" id="PTHR46256">
    <property type="entry name" value="AGAP011099-PA"/>
    <property type="match status" value="1"/>
</dbReference>
<keyword evidence="7" id="KW-0716">Sensory transduction</keyword>
<dbReference type="Gene3D" id="1.10.10.820">
    <property type="match status" value="1"/>
</dbReference>
<dbReference type="EC" id="2.7.11.1" evidence="4"/>
<dbReference type="Gene3D" id="1.20.58.530">
    <property type="match status" value="1"/>
</dbReference>
<dbReference type="Gene3D" id="1.20.120.720">
    <property type="entry name" value="Myosin VI head, motor domain, U50 subdomain"/>
    <property type="match status" value="1"/>
</dbReference>